<dbReference type="GO" id="GO:0009252">
    <property type="term" value="P:peptidoglycan biosynthetic process"/>
    <property type="evidence" value="ECO:0007669"/>
    <property type="project" value="UniProtKB-UniPathway"/>
</dbReference>
<keyword evidence="2" id="KW-0133">Cell shape</keyword>
<dbReference type="GO" id="GO:0016881">
    <property type="term" value="F:acid-amino acid ligase activity"/>
    <property type="evidence" value="ECO:0007669"/>
    <property type="project" value="InterPro"/>
</dbReference>
<dbReference type="PANTHER" id="PTHR23135">
    <property type="entry name" value="MUR LIGASE FAMILY MEMBER"/>
    <property type="match status" value="1"/>
</dbReference>
<gene>
    <name evidence="5" type="ORF">A3J66_03610</name>
</gene>
<evidence type="ECO:0000313" key="5">
    <source>
        <dbReference type="EMBL" id="OGH67491.1"/>
    </source>
</evidence>
<keyword evidence="2" id="KW-0573">Peptidoglycan synthesis</keyword>
<dbReference type="Gene3D" id="3.40.1190.10">
    <property type="entry name" value="Mur-like, catalytic domain"/>
    <property type="match status" value="1"/>
</dbReference>
<evidence type="ECO:0000259" key="3">
    <source>
        <dbReference type="Pfam" id="PF02875"/>
    </source>
</evidence>
<proteinExistence type="inferred from homology"/>
<dbReference type="InterPro" id="IPR036565">
    <property type="entry name" value="Mur-like_cat_sf"/>
</dbReference>
<dbReference type="SUPFAM" id="SSF53244">
    <property type="entry name" value="MurD-like peptide ligases, peptide-binding domain"/>
    <property type="match status" value="1"/>
</dbReference>
<dbReference type="UniPathway" id="UPA00219"/>
<evidence type="ECO:0000256" key="1">
    <source>
        <dbReference type="ARBA" id="ARBA00005898"/>
    </source>
</evidence>
<keyword evidence="2" id="KW-0961">Cell wall biogenesis/degradation</keyword>
<accession>A0A1F6M7A5</accession>
<protein>
    <recommendedName>
        <fullName evidence="7">UDP-N-acetylmuramyl-tripeptide synthetase</fullName>
    </recommendedName>
</protein>
<dbReference type="GO" id="GO:0005524">
    <property type="term" value="F:ATP binding"/>
    <property type="evidence" value="ECO:0007669"/>
    <property type="project" value="InterPro"/>
</dbReference>
<dbReference type="GO" id="GO:0071555">
    <property type="term" value="P:cell wall organization"/>
    <property type="evidence" value="ECO:0007669"/>
    <property type="project" value="UniProtKB-KW"/>
</dbReference>
<dbReference type="NCBIfam" id="TIGR01085">
    <property type="entry name" value="murE"/>
    <property type="match status" value="1"/>
</dbReference>
<name>A0A1F6M7A5_9BACT</name>
<evidence type="ECO:0000256" key="2">
    <source>
        <dbReference type="RuleBase" id="RU004135"/>
    </source>
</evidence>
<dbReference type="InterPro" id="IPR036615">
    <property type="entry name" value="Mur_ligase_C_dom_sf"/>
</dbReference>
<dbReference type="AlphaFoldDB" id="A0A1F6M7A5"/>
<keyword evidence="2" id="KW-0132">Cell division</keyword>
<organism evidence="5 6">
    <name type="scientific">Candidatus Magasanikbacteria bacterium RIFCSPHIGHO2_02_FULL_47_14</name>
    <dbReference type="NCBI Taxonomy" id="1798680"/>
    <lineage>
        <taxon>Bacteria</taxon>
        <taxon>Candidatus Magasanikiibacteriota</taxon>
    </lineage>
</organism>
<dbReference type="Pfam" id="PF08245">
    <property type="entry name" value="Mur_ligase_M"/>
    <property type="match status" value="1"/>
</dbReference>
<dbReference type="GO" id="GO:0008360">
    <property type="term" value="P:regulation of cell shape"/>
    <property type="evidence" value="ECO:0007669"/>
    <property type="project" value="UniProtKB-KW"/>
</dbReference>
<dbReference type="InterPro" id="IPR004101">
    <property type="entry name" value="Mur_ligase_C"/>
</dbReference>
<dbReference type="Gene3D" id="3.90.190.20">
    <property type="entry name" value="Mur ligase, C-terminal domain"/>
    <property type="match status" value="1"/>
</dbReference>
<dbReference type="Pfam" id="PF02875">
    <property type="entry name" value="Mur_ligase_C"/>
    <property type="match status" value="1"/>
</dbReference>
<reference evidence="5 6" key="1">
    <citation type="journal article" date="2016" name="Nat. Commun.">
        <title>Thousands of microbial genomes shed light on interconnected biogeochemical processes in an aquifer system.</title>
        <authorList>
            <person name="Anantharaman K."/>
            <person name="Brown C.T."/>
            <person name="Hug L.A."/>
            <person name="Sharon I."/>
            <person name="Castelle C.J."/>
            <person name="Probst A.J."/>
            <person name="Thomas B.C."/>
            <person name="Singh A."/>
            <person name="Wilkins M.J."/>
            <person name="Karaoz U."/>
            <person name="Brodie E.L."/>
            <person name="Williams K.H."/>
            <person name="Hubbard S.S."/>
            <person name="Banfield J.F."/>
        </authorList>
    </citation>
    <scope>NUCLEOTIDE SEQUENCE [LARGE SCALE GENOMIC DNA]</scope>
</reference>
<comment type="subcellular location">
    <subcellularLocation>
        <location evidence="2">Cytoplasm</location>
    </subcellularLocation>
</comment>
<comment type="pathway">
    <text evidence="2">Cell wall biogenesis; peptidoglycan biosynthesis.</text>
</comment>
<dbReference type="GO" id="GO:0051301">
    <property type="term" value="P:cell division"/>
    <property type="evidence" value="ECO:0007669"/>
    <property type="project" value="UniProtKB-KW"/>
</dbReference>
<sequence>MSLNTQLKRILPKQVLNLRHFFYAWLGAVVYRHPSEELFVIGVTGTSGKSSTIYFLRQILEQAGFVVGSLSTIDFYIAGEDKLNDQKMTMLGKMAIQRYLREMVRKRCDIAIVETTSEGAVQHRHRFINYDMMILTNLYPEHIESHGSFENYKGAKLGILNYVSKSKRKQIKNLKNLSKHTQKISGKVPKTVIVNGNTEYVSEFLQFHFDQKMTFGSDRTKIFSSNQKNTDENFVAKDIHSDKIGLIFSVSGHHFRAPLFGEHNIHNIVAALAVLRALQVGWEVLQDAISQLQSPPGRIEFIKEAEAYGFQVVVDYAFEPVAMQKLYDVADLLQPKRIIHVFGSTGGGRDAARRFTVGEFIGSRADICVVTDEDPYDDNPLEIIADVVRAVKKVGKQEGKDLYITPDRSDAIRYALDAARPGDLVLITGKGSEQGMVKKGKLIPWDDREVVRDYLQNK</sequence>
<evidence type="ECO:0008006" key="7">
    <source>
        <dbReference type="Google" id="ProtNLM"/>
    </source>
</evidence>
<feature type="domain" description="Mur ligase central" evidence="4">
    <location>
        <begin position="43"/>
        <end position="274"/>
    </location>
</feature>
<dbReference type="SUPFAM" id="SSF53623">
    <property type="entry name" value="MurD-like peptide ligases, catalytic domain"/>
    <property type="match status" value="1"/>
</dbReference>
<evidence type="ECO:0000259" key="4">
    <source>
        <dbReference type="Pfam" id="PF08245"/>
    </source>
</evidence>
<dbReference type="GO" id="GO:0005737">
    <property type="term" value="C:cytoplasm"/>
    <property type="evidence" value="ECO:0007669"/>
    <property type="project" value="UniProtKB-SubCell"/>
</dbReference>
<comment type="similarity">
    <text evidence="1">Belongs to the MurCDEF family. MurE subfamily.</text>
</comment>
<evidence type="ECO:0000313" key="6">
    <source>
        <dbReference type="Proteomes" id="UP000176282"/>
    </source>
</evidence>
<dbReference type="EMBL" id="MFQB01000031">
    <property type="protein sequence ID" value="OGH67491.1"/>
    <property type="molecule type" value="Genomic_DNA"/>
</dbReference>
<dbReference type="Proteomes" id="UP000176282">
    <property type="component" value="Unassembled WGS sequence"/>
</dbReference>
<comment type="caution">
    <text evidence="5">The sequence shown here is derived from an EMBL/GenBank/DDBJ whole genome shotgun (WGS) entry which is preliminary data.</text>
</comment>
<feature type="domain" description="Mur ligase C-terminal" evidence="3">
    <location>
        <begin position="297"/>
        <end position="431"/>
    </location>
</feature>
<keyword evidence="2" id="KW-0131">Cell cycle</keyword>
<dbReference type="InterPro" id="IPR013221">
    <property type="entry name" value="Mur_ligase_cen"/>
</dbReference>
<dbReference type="PANTHER" id="PTHR23135:SF4">
    <property type="entry name" value="UDP-N-ACETYLMURAMOYL-L-ALANYL-D-GLUTAMATE--2,6-DIAMINOPIMELATE LIGASE MURE HOMOLOG, CHLOROPLASTIC"/>
    <property type="match status" value="1"/>
</dbReference>
<dbReference type="STRING" id="1798680.A3J66_03610"/>
<dbReference type="InterPro" id="IPR005761">
    <property type="entry name" value="UDP-N-AcMur-Glu-dNH2Pim_ligase"/>
</dbReference>